<dbReference type="PANTHER" id="PTHR47272:SF2">
    <property type="entry name" value="PIGGYBAC TRANSPOSABLE ELEMENT-DERIVED PROTEIN 3-LIKE"/>
    <property type="match status" value="1"/>
</dbReference>
<evidence type="ECO:0000313" key="3">
    <source>
        <dbReference type="EMBL" id="KAJ8896291.1"/>
    </source>
</evidence>
<feature type="domain" description="PiggyBac transposable element-derived protein" evidence="2">
    <location>
        <begin position="317"/>
        <end position="562"/>
    </location>
</feature>
<dbReference type="Pfam" id="PF13843">
    <property type="entry name" value="DDE_Tnp_1_7"/>
    <property type="match status" value="1"/>
</dbReference>
<reference evidence="3 4" key="1">
    <citation type="submission" date="2023-02" db="EMBL/GenBank/DDBJ databases">
        <title>LHISI_Scaffold_Assembly.</title>
        <authorList>
            <person name="Stuart O.P."/>
            <person name="Cleave R."/>
            <person name="Magrath M.J.L."/>
            <person name="Mikheyev A.S."/>
        </authorList>
    </citation>
    <scope>NUCLEOTIDE SEQUENCE [LARGE SCALE GENOMIC DNA]</scope>
    <source>
        <strain evidence="3">Daus_M_001</strain>
        <tissue evidence="3">Leg muscle</tissue>
    </source>
</reference>
<dbReference type="EMBL" id="JARBHB010000001">
    <property type="protein sequence ID" value="KAJ8896291.1"/>
    <property type="molecule type" value="Genomic_DNA"/>
</dbReference>
<name>A0ABQ9II24_9NEOP</name>
<dbReference type="InterPro" id="IPR029526">
    <property type="entry name" value="PGBD"/>
</dbReference>
<comment type="caution">
    <text evidence="3">The sequence shown here is derived from an EMBL/GenBank/DDBJ whole genome shotgun (WGS) entry which is preliminary data.</text>
</comment>
<evidence type="ECO:0000259" key="2">
    <source>
        <dbReference type="Pfam" id="PF13843"/>
    </source>
</evidence>
<feature type="region of interest" description="Disordered" evidence="1">
    <location>
        <begin position="9"/>
        <end position="33"/>
    </location>
</feature>
<evidence type="ECO:0000313" key="4">
    <source>
        <dbReference type="Proteomes" id="UP001159363"/>
    </source>
</evidence>
<accession>A0ABQ9II24</accession>
<proteinExistence type="predicted"/>
<organism evidence="3 4">
    <name type="scientific">Dryococelus australis</name>
    <dbReference type="NCBI Taxonomy" id="614101"/>
    <lineage>
        <taxon>Eukaryota</taxon>
        <taxon>Metazoa</taxon>
        <taxon>Ecdysozoa</taxon>
        <taxon>Arthropoda</taxon>
        <taxon>Hexapoda</taxon>
        <taxon>Insecta</taxon>
        <taxon>Pterygota</taxon>
        <taxon>Neoptera</taxon>
        <taxon>Polyneoptera</taxon>
        <taxon>Phasmatodea</taxon>
        <taxon>Verophasmatodea</taxon>
        <taxon>Anareolatae</taxon>
        <taxon>Phasmatidae</taxon>
        <taxon>Eurycanthinae</taxon>
        <taxon>Dryococelus</taxon>
    </lineage>
</organism>
<dbReference type="PANTHER" id="PTHR47272">
    <property type="entry name" value="DDE_TNP_1_7 DOMAIN-CONTAINING PROTEIN"/>
    <property type="match status" value="1"/>
</dbReference>
<protein>
    <recommendedName>
        <fullName evidence="2">PiggyBac transposable element-derived protein domain-containing protein</fullName>
    </recommendedName>
</protein>
<dbReference type="Proteomes" id="UP001159363">
    <property type="component" value="Chromosome 1"/>
</dbReference>
<sequence length="1239" mass="139010">MRCQAVLEKGRECTDPHLSPSPPSPVSRGNDRQRVDDFRGRARIFRELGASAQRDISRIFSATTDDIVIATAAVRSAVFCGSHLADVRSSDQVWCSEGHQWRGWTTTRIARWRPMTEFDWIPSLARVEQCSGRLVSYNSSDSKMTECNRGFSERGVKRKYSSRGQLMLDLVHKHEAYVPPSHYGSENEDITELEEENVDAYTVSSDLPSISTSLNEILDEIAFNIDPGESVQTEPTNLPVPIKFAELPITTEATNLPVPTGSPVLVEPTNLPVPSQSTDVLVTGELTSLHGLADDTHQSIPAKPINHTQCSRYNHHTTDERYYKVRPVLNIIKHNWNTVQNERRQAIDEMMVPFKGTRAGNRKQYVKSKSKKWGFKIFVRVGVSGFIYDFIVYGGPDTFRQHVFSPAEESFAVYFGNYFTSLELLHYLRNQYGILALGTIRRNLIRGCQIDGGDRKTKRGSSCEKTDEKKVNIVRWIDNEEVLLACNFVGRNPQSTVKRYSKEEQKKIDISCPNIVKESNPHMGGVDLADMLIALYRTAFRTKRWYMVLFYQMIDICAVNAWTLKRQDGALFGQMVTQTLKEFRLAVAESLLKDRPSRIIRRSYGELTFQALSSPRPSSDIRYGGVGHFPECCGKCRCMHCKGGSVAQNPASVDAVCSRRRAGLAWRRVFACGVSARTGCAAQGPRRPGALAAPLTARGGLSPPPLPPQPSTCTTTVWRGFLKDEAKVDLSGLCMLTLLRTFPITQEWVLLDLRVHSLSAIMITFFLVHWYTSRHTPYFGQPDYRVYELNKRLQQRTERYWADGFASAVVDSGAGDASGDDRSTKDDETDFVMANYALQGAREKVDWWRFLARSDDNAKNHADNTLWARSVGAGLESRLAVRGSTRCGPQRKKVTDSGLGLTGCRVGDVGRRARQLPDALGRRYTDSLVPRWTATKQHRLSLHTHSDSRLRRENIYAAPDTPLLPLAHHHTSVSRLPSSKTDLLCSRHLLPPHILSHLSLSTAGNQEGPPLFPTPPPFYFQFHTSVSRQTPSWMVHCHSRRPPPSSHPFSHLSLSTDTDLGGCTQFPLRTDLIPSSHSEGRTPLPLPCAILAPTTGRPIAAPLQGEEGKEEKVGVTYSQSQHSLGDWRGGTANHNTSLGRGGDKVGSTFLYLLLQIWATPVRILALPPLFRFFLWHTESRHAALFRIDFRNLARHVVYERLYIYATSLHLKSIKVAFPAYLVLYASVRQLRATSNKLPA</sequence>
<keyword evidence="4" id="KW-1185">Reference proteome</keyword>
<evidence type="ECO:0000256" key="1">
    <source>
        <dbReference type="SAM" id="MobiDB-lite"/>
    </source>
</evidence>
<gene>
    <name evidence="3" type="ORF">PR048_001635</name>
</gene>